<keyword evidence="9" id="KW-1185">Reference proteome</keyword>
<evidence type="ECO:0000256" key="7">
    <source>
        <dbReference type="ARBA" id="ARBA00093797"/>
    </source>
</evidence>
<comment type="subcellular location">
    <subcellularLocation>
        <location evidence="1">Cytoplasm</location>
        <location evidence="1">Cytosol</location>
    </subcellularLocation>
</comment>
<keyword evidence="4" id="KW-0143">Chaperone</keyword>
<dbReference type="EMBL" id="JARUJP010000001">
    <property type="protein sequence ID" value="MDW8799697.1"/>
    <property type="molecule type" value="Genomic_DNA"/>
</dbReference>
<evidence type="ECO:0000256" key="2">
    <source>
        <dbReference type="ARBA" id="ARBA00022490"/>
    </source>
</evidence>
<evidence type="ECO:0000256" key="5">
    <source>
        <dbReference type="ARBA" id="ARBA00093765"/>
    </source>
</evidence>
<evidence type="ECO:0000256" key="4">
    <source>
        <dbReference type="ARBA" id="ARBA00023186"/>
    </source>
</evidence>
<protein>
    <recommendedName>
        <fullName evidence="7">Flagellar protein FliT</fullName>
    </recommendedName>
</protein>
<comment type="function">
    <text evidence="5">May act as an export chaperone for the filament capping protein FliD.</text>
</comment>
<evidence type="ECO:0000256" key="6">
    <source>
        <dbReference type="ARBA" id="ARBA00093785"/>
    </source>
</evidence>
<dbReference type="Proteomes" id="UP001281656">
    <property type="component" value="Unassembled WGS sequence"/>
</dbReference>
<keyword evidence="8" id="KW-0969">Cilium</keyword>
<name>A0ABU4JNH5_9CLOT</name>
<reference evidence="8 9" key="1">
    <citation type="submission" date="2023-04" db="EMBL/GenBank/DDBJ databases">
        <title>Clostridium tannerae sp. nov., isolated from the fecal material of an alpaca.</title>
        <authorList>
            <person name="Miller S."/>
            <person name="Hendry M."/>
            <person name="King J."/>
            <person name="Sankaranarayanan K."/>
            <person name="Lawson P.A."/>
        </authorList>
    </citation>
    <scope>NUCLEOTIDE SEQUENCE [LARGE SCALE GENOMIC DNA]</scope>
    <source>
        <strain evidence="8 9">A1-XYC3</strain>
    </source>
</reference>
<comment type="caution">
    <text evidence="8">The sequence shown here is derived from an EMBL/GenBank/DDBJ whole genome shotgun (WGS) entry which is preliminary data.</text>
</comment>
<sequence length="112" mass="13233">MNLREKLIQYKNITIQLITSAENEDYDSLDKLLANRQNIMDEIDNITYSKEEFLRLCRELDILVLNQKLIKVTKEKKATILKNIDELKTSKSANKSYNKRFSVDSVFFNKKI</sequence>
<evidence type="ECO:0000256" key="1">
    <source>
        <dbReference type="ARBA" id="ARBA00004514"/>
    </source>
</evidence>
<organism evidence="8 9">
    <name type="scientific">Clostridium tanneri</name>
    <dbReference type="NCBI Taxonomy" id="3037988"/>
    <lineage>
        <taxon>Bacteria</taxon>
        <taxon>Bacillati</taxon>
        <taxon>Bacillota</taxon>
        <taxon>Clostridia</taxon>
        <taxon>Eubacteriales</taxon>
        <taxon>Clostridiaceae</taxon>
        <taxon>Clostridium</taxon>
    </lineage>
</organism>
<evidence type="ECO:0000313" key="9">
    <source>
        <dbReference type="Proteomes" id="UP001281656"/>
    </source>
</evidence>
<keyword evidence="2" id="KW-0963">Cytoplasm</keyword>
<comment type="similarity">
    <text evidence="6">Belongs to the bacillales FliT family.</text>
</comment>
<keyword evidence="8" id="KW-0282">Flagellum</keyword>
<dbReference type="InterPro" id="IPR008622">
    <property type="entry name" value="FliT"/>
</dbReference>
<keyword evidence="8" id="KW-0966">Cell projection</keyword>
<gene>
    <name evidence="8" type="ORF">P8V03_00840</name>
</gene>
<evidence type="ECO:0000313" key="8">
    <source>
        <dbReference type="EMBL" id="MDW8799697.1"/>
    </source>
</evidence>
<dbReference type="Pfam" id="PF05400">
    <property type="entry name" value="FliT"/>
    <property type="match status" value="1"/>
</dbReference>
<proteinExistence type="inferred from homology"/>
<evidence type="ECO:0000256" key="3">
    <source>
        <dbReference type="ARBA" id="ARBA00022795"/>
    </source>
</evidence>
<accession>A0ABU4JNH5</accession>
<keyword evidence="3" id="KW-1005">Bacterial flagellum biogenesis</keyword>
<dbReference type="RefSeq" id="WP_318796391.1">
    <property type="nucleotide sequence ID" value="NZ_JARUJP010000001.1"/>
</dbReference>